<reference evidence="3 4" key="1">
    <citation type="submission" date="2017-04" db="EMBL/GenBank/DDBJ databases">
        <authorList>
            <person name="Afonso C.L."/>
            <person name="Miller P.J."/>
            <person name="Scott M.A."/>
            <person name="Spackman E."/>
            <person name="Goraichik I."/>
            <person name="Dimitrov K.M."/>
            <person name="Suarez D.L."/>
            <person name="Swayne D.E."/>
        </authorList>
    </citation>
    <scope>NUCLEOTIDE SEQUENCE [LARGE SCALE GENOMIC DNA]</scope>
    <source>
        <strain evidence="3 4">LMG26642</strain>
    </source>
</reference>
<proteinExistence type="inferred from homology"/>
<protein>
    <recommendedName>
        <fullName evidence="1">endopeptidase La</fullName>
        <ecNumber evidence="1">3.4.21.53</ecNumber>
    </recommendedName>
</protein>
<dbReference type="SUPFAM" id="SSF54211">
    <property type="entry name" value="Ribosomal protein S5 domain 2-like"/>
    <property type="match status" value="1"/>
</dbReference>
<keyword evidence="1" id="KW-0720">Serine protease</keyword>
<dbReference type="GO" id="GO:0004176">
    <property type="term" value="F:ATP-dependent peptidase activity"/>
    <property type="evidence" value="ECO:0007669"/>
    <property type="project" value="UniProtKB-UniRule"/>
</dbReference>
<dbReference type="NCBIfam" id="NF041438">
    <property type="entry name" value="SepM_fam_S16"/>
    <property type="match status" value="1"/>
</dbReference>
<dbReference type="GO" id="GO:0030163">
    <property type="term" value="P:protein catabolic process"/>
    <property type="evidence" value="ECO:0007669"/>
    <property type="project" value="InterPro"/>
</dbReference>
<evidence type="ECO:0000256" key="1">
    <source>
        <dbReference type="PROSITE-ProRule" id="PRU01122"/>
    </source>
</evidence>
<evidence type="ECO:0000313" key="4">
    <source>
        <dbReference type="Proteomes" id="UP000193435"/>
    </source>
</evidence>
<feature type="active site" evidence="1">
    <location>
        <position position="235"/>
    </location>
</feature>
<keyword evidence="4" id="KW-1185">Reference proteome</keyword>
<dbReference type="Gene3D" id="3.30.230.10">
    <property type="match status" value="1"/>
</dbReference>
<dbReference type="PROSITE" id="PS51786">
    <property type="entry name" value="LON_PROTEOLYTIC"/>
    <property type="match status" value="1"/>
</dbReference>
<dbReference type="GO" id="GO:0004252">
    <property type="term" value="F:serine-type endopeptidase activity"/>
    <property type="evidence" value="ECO:0007669"/>
    <property type="project" value="UniProtKB-UniRule"/>
</dbReference>
<dbReference type="GO" id="GO:0006508">
    <property type="term" value="P:proteolysis"/>
    <property type="evidence" value="ECO:0007669"/>
    <property type="project" value="UniProtKB-KW"/>
</dbReference>
<evidence type="ECO:0000259" key="2">
    <source>
        <dbReference type="PROSITE" id="PS51786"/>
    </source>
</evidence>
<accession>A0A1X7NKX1</accession>
<organism evidence="3 4">
    <name type="scientific">Carnobacterium iners</name>
    <dbReference type="NCBI Taxonomy" id="1073423"/>
    <lineage>
        <taxon>Bacteria</taxon>
        <taxon>Bacillati</taxon>
        <taxon>Bacillota</taxon>
        <taxon>Bacilli</taxon>
        <taxon>Lactobacillales</taxon>
        <taxon>Carnobacteriaceae</taxon>
        <taxon>Carnobacterium</taxon>
    </lineage>
</organism>
<sequence length="347" mass="38376">MKKIKNSKTIILFVATLFLVLGLTVPLPYYIEAPGSAVRLNELIEVNDKVDENPGSFMLTTVSIRRATPVSYFTKYLPFHEGVTKKELFGTTESSEEYDNLQKYYMDSSVNAAIELAYKTANEEYKLTYKGIYVMSILPDSNFSGKLFVGDTVTALDGQKFKSSAEFIDYVKSKSPGQDIAVTYQRENKVNTISAPLIEIEQTKTPGLGISLVDHTSIETDIPVSIDSDDIGGPSAGFMYTLQIYEQLTKQDLRKGTEIAGTGTISPDGTIGRIGGIDKKVVAASKEGATIFFAPDDSIDPVIKKNYPNVQSNYEEALKVAKKIDTEMKIIPVKQYQDAINYLNQLK</sequence>
<evidence type="ECO:0000313" key="3">
    <source>
        <dbReference type="EMBL" id="SMH38489.1"/>
    </source>
</evidence>
<dbReference type="InterPro" id="IPR001478">
    <property type="entry name" value="PDZ"/>
</dbReference>
<dbReference type="GO" id="GO:0005524">
    <property type="term" value="F:ATP binding"/>
    <property type="evidence" value="ECO:0007669"/>
    <property type="project" value="InterPro"/>
</dbReference>
<keyword evidence="1" id="KW-0645">Protease</keyword>
<dbReference type="InterPro" id="IPR027065">
    <property type="entry name" value="Lon_Prtase"/>
</dbReference>
<dbReference type="AlphaFoldDB" id="A0A1X7NKX1"/>
<comment type="catalytic activity">
    <reaction evidence="1">
        <text>Hydrolysis of proteins in presence of ATP.</text>
        <dbReference type="EC" id="3.4.21.53"/>
    </reaction>
</comment>
<dbReference type="SUPFAM" id="SSF50156">
    <property type="entry name" value="PDZ domain-like"/>
    <property type="match status" value="1"/>
</dbReference>
<feature type="active site" evidence="1">
    <location>
        <position position="280"/>
    </location>
</feature>
<dbReference type="EMBL" id="FXBJ01000002">
    <property type="protein sequence ID" value="SMH38489.1"/>
    <property type="molecule type" value="Genomic_DNA"/>
</dbReference>
<dbReference type="InterPro" id="IPR020568">
    <property type="entry name" value="Ribosomal_Su5_D2-typ_SF"/>
</dbReference>
<dbReference type="InterPro" id="IPR036034">
    <property type="entry name" value="PDZ_sf"/>
</dbReference>
<gene>
    <name evidence="3" type="ORF">SAMN04488700_2147</name>
</gene>
<keyword evidence="1" id="KW-0378">Hydrolase</keyword>
<name>A0A1X7NKX1_9LACT</name>
<dbReference type="STRING" id="1073423.SAMN04488700_2147"/>
<dbReference type="Pfam" id="PF05362">
    <property type="entry name" value="Lon_C"/>
    <property type="match status" value="1"/>
</dbReference>
<comment type="similarity">
    <text evidence="1">Belongs to the peptidase S16 family.</text>
</comment>
<dbReference type="InterPro" id="IPR008269">
    <property type="entry name" value="Lon_proteolytic"/>
</dbReference>
<feature type="domain" description="Lon proteolytic" evidence="2">
    <location>
        <begin position="230"/>
        <end position="346"/>
    </location>
</feature>
<dbReference type="PANTHER" id="PTHR10046">
    <property type="entry name" value="ATP DEPENDENT LON PROTEASE FAMILY MEMBER"/>
    <property type="match status" value="1"/>
</dbReference>
<dbReference type="Pfam" id="PF13180">
    <property type="entry name" value="PDZ_2"/>
    <property type="match status" value="1"/>
</dbReference>
<dbReference type="OrthoDB" id="2356897at2"/>
<dbReference type="RefSeq" id="WP_085560184.1">
    <property type="nucleotide sequence ID" value="NZ_FOAH01000009.1"/>
</dbReference>
<dbReference type="InterPro" id="IPR014721">
    <property type="entry name" value="Ribsml_uS5_D2-typ_fold_subgr"/>
</dbReference>
<dbReference type="Proteomes" id="UP000193435">
    <property type="component" value="Unassembled WGS sequence"/>
</dbReference>
<dbReference type="EC" id="3.4.21.53" evidence="1"/>